<dbReference type="PROSITE" id="PS50109">
    <property type="entry name" value="HIS_KIN"/>
    <property type="match status" value="1"/>
</dbReference>
<dbReference type="InterPro" id="IPR005467">
    <property type="entry name" value="His_kinase_dom"/>
</dbReference>
<dbReference type="EC" id="2.7.13.3" evidence="4"/>
<dbReference type="AlphaFoldDB" id="A0A4V1N1P3"/>
<dbReference type="SMART" id="SM00387">
    <property type="entry name" value="HATPase_c"/>
    <property type="match status" value="1"/>
</dbReference>
<keyword evidence="6 13" id="KW-0597">Phosphoprotein</keyword>
<dbReference type="InterPro" id="IPR011006">
    <property type="entry name" value="CheY-like_superfamily"/>
</dbReference>
<evidence type="ECO:0000256" key="3">
    <source>
        <dbReference type="ARBA" id="ARBA00004314"/>
    </source>
</evidence>
<keyword evidence="11" id="KW-0902">Two-component regulatory system</keyword>
<evidence type="ECO:0000256" key="10">
    <source>
        <dbReference type="ARBA" id="ARBA00022840"/>
    </source>
</evidence>
<evidence type="ECO:0000313" key="17">
    <source>
        <dbReference type="EMBL" id="RXR16291.1"/>
    </source>
</evidence>
<keyword evidence="8" id="KW-0547">Nucleotide-binding</keyword>
<feature type="domain" description="Response regulatory" evidence="16">
    <location>
        <begin position="576"/>
        <end position="691"/>
    </location>
</feature>
<dbReference type="PANTHER" id="PTHR45339">
    <property type="entry name" value="HYBRID SIGNAL TRANSDUCTION HISTIDINE KINASE J"/>
    <property type="match status" value="1"/>
</dbReference>
<evidence type="ECO:0000313" key="18">
    <source>
        <dbReference type="Proteomes" id="UP000290283"/>
    </source>
</evidence>
<dbReference type="Pfam" id="PF05228">
    <property type="entry name" value="CHASE4"/>
    <property type="match status" value="1"/>
</dbReference>
<evidence type="ECO:0000256" key="5">
    <source>
        <dbReference type="ARBA" id="ARBA00022475"/>
    </source>
</evidence>
<dbReference type="Pfam" id="PF00072">
    <property type="entry name" value="Response_reg"/>
    <property type="match status" value="1"/>
</dbReference>
<dbReference type="CDD" id="cd00082">
    <property type="entry name" value="HisKA"/>
    <property type="match status" value="1"/>
</dbReference>
<feature type="modified residue" description="4-aspartylphosphate" evidence="13">
    <location>
        <position position="626"/>
    </location>
</feature>
<accession>A0A4V1N1P3</accession>
<dbReference type="SUPFAM" id="SSF52172">
    <property type="entry name" value="CheY-like"/>
    <property type="match status" value="1"/>
</dbReference>
<dbReference type="FunFam" id="1.10.287.130:FF:000001">
    <property type="entry name" value="Two-component sensor histidine kinase"/>
    <property type="match status" value="1"/>
</dbReference>
<dbReference type="PROSITE" id="PS50110">
    <property type="entry name" value="RESPONSE_REGULATORY"/>
    <property type="match status" value="1"/>
</dbReference>
<dbReference type="PRINTS" id="PR00344">
    <property type="entry name" value="BCTRLSENSOR"/>
</dbReference>
<evidence type="ECO:0000259" key="16">
    <source>
        <dbReference type="PROSITE" id="PS50110"/>
    </source>
</evidence>
<evidence type="ECO:0000256" key="12">
    <source>
        <dbReference type="ARBA" id="ARBA00023136"/>
    </source>
</evidence>
<dbReference type="Pfam" id="PF00512">
    <property type="entry name" value="HisKA"/>
    <property type="match status" value="1"/>
</dbReference>
<comment type="subcellular location">
    <subcellularLocation>
        <location evidence="2">Cell membrane</location>
    </subcellularLocation>
    <subcellularLocation>
        <location evidence="3">Membrane raft</location>
        <topology evidence="3">Multi-pass membrane protein</topology>
    </subcellularLocation>
</comment>
<dbReference type="InterPro" id="IPR001789">
    <property type="entry name" value="Sig_transdc_resp-reg_receiver"/>
</dbReference>
<evidence type="ECO:0000256" key="9">
    <source>
        <dbReference type="ARBA" id="ARBA00022777"/>
    </source>
</evidence>
<dbReference type="GO" id="GO:0005886">
    <property type="term" value="C:plasma membrane"/>
    <property type="evidence" value="ECO:0007669"/>
    <property type="project" value="UniProtKB-SubCell"/>
</dbReference>
<dbReference type="EMBL" id="SBKO01000006">
    <property type="protein sequence ID" value="RXR16291.1"/>
    <property type="molecule type" value="Genomic_DNA"/>
</dbReference>
<dbReference type="Pfam" id="PF02518">
    <property type="entry name" value="HATPase_c"/>
    <property type="match status" value="1"/>
</dbReference>
<keyword evidence="14" id="KW-1133">Transmembrane helix</keyword>
<dbReference type="InterPro" id="IPR004358">
    <property type="entry name" value="Sig_transdc_His_kin-like_C"/>
</dbReference>
<dbReference type="Gene3D" id="1.10.287.130">
    <property type="match status" value="1"/>
</dbReference>
<comment type="caution">
    <text evidence="17">The sequence shown here is derived from an EMBL/GenBank/DDBJ whole genome shotgun (WGS) entry which is preliminary data.</text>
</comment>
<dbReference type="CDD" id="cd16922">
    <property type="entry name" value="HATPase_EvgS-ArcB-TorS-like"/>
    <property type="match status" value="1"/>
</dbReference>
<evidence type="ECO:0000256" key="14">
    <source>
        <dbReference type="SAM" id="Phobius"/>
    </source>
</evidence>
<gene>
    <name evidence="17" type="ORF">EQG63_11740</name>
</gene>
<dbReference type="GO" id="GO:0000155">
    <property type="term" value="F:phosphorelay sensor kinase activity"/>
    <property type="evidence" value="ECO:0007669"/>
    <property type="project" value="InterPro"/>
</dbReference>
<keyword evidence="9" id="KW-0418">Kinase</keyword>
<keyword evidence="18" id="KW-1185">Reference proteome</keyword>
<dbReference type="FunFam" id="3.30.565.10:FF:000023">
    <property type="entry name" value="PAS domain-containing sensor histidine kinase"/>
    <property type="match status" value="1"/>
</dbReference>
<proteinExistence type="predicted"/>
<sequence>MNLSTYKKSILLISISSCFFLILFFTLYIYTIWQEKKDFQITTSDFQKEIESLLKSNWQSYENQVNDMSFWDDFVKYTHEKDKKWFDFYVGTAIDVYKLDLVSVYDLKGNLIDANTSNNYNPDIIPKDFFSLLYQKKYLTFFIKNGNRVYKVYGATIHPSNDPKKIQKPAGYFFMALCLDDVYFKKMQHISSAQNCSITFGKVQSDSKNVSFSKELTDWKGNFIGNFYFNKKYHKDFTTSKIILQIIIVAFIINLLVFFYFSRKWFYTPLQLITNILESGNNSKIRELQKISGEFGHIGDLFEDNNNQKSRLINAKLDAEKSDKLKSAFLANLSHEIRTPINAINGFSELLLNTKTNTEEKKEYLNVINKSGQNLINIIDDLIEMSKIESNLIAPNYTAIDLEASVKEVFESIKVTIDPDKKIELQLIPSEQKPLHDIITDETKLKQIITNLVTNAIKFTEKGTVTLGYNVNEALQTIQFYVNDTGIGINEENLDKIFERFRRIESDLSIKVGGLGLGLSISKAYIELLEGTITLESKIGEGSRFYFTIPLLYELNVPKKTRKAKEIKALNDAKHTILIAEDDNINFLLFQKIIADFNYTIIRAKDGLEAVTICKNNPEINLILMDIKMPILSGFEAILQIRPIYPKIPIIAQTAYSSEEDKIKIEKAGFTDYISKPLNRTKLNTMINNYLNMNSSTNE</sequence>
<dbReference type="InterPro" id="IPR007892">
    <property type="entry name" value="CHASE4"/>
</dbReference>
<keyword evidence="14" id="KW-0812">Transmembrane</keyword>
<feature type="transmembrane region" description="Helical" evidence="14">
    <location>
        <begin position="12"/>
        <end position="33"/>
    </location>
</feature>
<reference evidence="18" key="1">
    <citation type="submission" date="2019-01" db="EMBL/GenBank/DDBJ databases">
        <title>Cytophagaceae bacterium strain CAR-16.</title>
        <authorList>
            <person name="Chen W.-M."/>
        </authorList>
    </citation>
    <scope>NUCLEOTIDE SEQUENCE [LARGE SCALE GENOMIC DNA]</scope>
    <source>
        <strain evidence="18">LLJ-11</strain>
    </source>
</reference>
<keyword evidence="12 14" id="KW-0472">Membrane</keyword>
<evidence type="ECO:0000256" key="6">
    <source>
        <dbReference type="ARBA" id="ARBA00022553"/>
    </source>
</evidence>
<evidence type="ECO:0000256" key="8">
    <source>
        <dbReference type="ARBA" id="ARBA00022741"/>
    </source>
</evidence>
<dbReference type="SUPFAM" id="SSF55874">
    <property type="entry name" value="ATPase domain of HSP90 chaperone/DNA topoisomerase II/histidine kinase"/>
    <property type="match status" value="1"/>
</dbReference>
<keyword evidence="5" id="KW-1003">Cell membrane</keyword>
<comment type="catalytic activity">
    <reaction evidence="1">
        <text>ATP + protein L-histidine = ADP + protein N-phospho-L-histidine.</text>
        <dbReference type="EC" id="2.7.13.3"/>
    </reaction>
</comment>
<feature type="transmembrane region" description="Helical" evidence="14">
    <location>
        <begin position="242"/>
        <end position="261"/>
    </location>
</feature>
<dbReference type="GO" id="GO:0005524">
    <property type="term" value="F:ATP binding"/>
    <property type="evidence" value="ECO:0007669"/>
    <property type="project" value="UniProtKB-KW"/>
</dbReference>
<protein>
    <recommendedName>
        <fullName evidence="4">histidine kinase</fullName>
        <ecNumber evidence="4">2.7.13.3</ecNumber>
    </recommendedName>
</protein>
<keyword evidence="10" id="KW-0067">ATP-binding</keyword>
<evidence type="ECO:0000256" key="2">
    <source>
        <dbReference type="ARBA" id="ARBA00004236"/>
    </source>
</evidence>
<dbReference type="SUPFAM" id="SSF47384">
    <property type="entry name" value="Homodimeric domain of signal transducing histidine kinase"/>
    <property type="match status" value="1"/>
</dbReference>
<dbReference type="InterPro" id="IPR003594">
    <property type="entry name" value="HATPase_dom"/>
</dbReference>
<dbReference type="GO" id="GO:0045121">
    <property type="term" value="C:membrane raft"/>
    <property type="evidence" value="ECO:0007669"/>
    <property type="project" value="UniProtKB-SubCell"/>
</dbReference>
<dbReference type="Gene3D" id="3.40.50.2300">
    <property type="match status" value="1"/>
</dbReference>
<dbReference type="PANTHER" id="PTHR45339:SF1">
    <property type="entry name" value="HYBRID SIGNAL TRANSDUCTION HISTIDINE KINASE J"/>
    <property type="match status" value="1"/>
</dbReference>
<dbReference type="InterPro" id="IPR036097">
    <property type="entry name" value="HisK_dim/P_sf"/>
</dbReference>
<evidence type="ECO:0000256" key="13">
    <source>
        <dbReference type="PROSITE-ProRule" id="PRU00169"/>
    </source>
</evidence>
<dbReference type="InterPro" id="IPR036890">
    <property type="entry name" value="HATPase_C_sf"/>
</dbReference>
<dbReference type="SMART" id="SM00448">
    <property type="entry name" value="REC"/>
    <property type="match status" value="1"/>
</dbReference>
<dbReference type="Gene3D" id="3.30.565.10">
    <property type="entry name" value="Histidine kinase-like ATPase, C-terminal domain"/>
    <property type="match status" value="1"/>
</dbReference>
<evidence type="ECO:0000256" key="7">
    <source>
        <dbReference type="ARBA" id="ARBA00022679"/>
    </source>
</evidence>
<keyword evidence="7" id="KW-0808">Transferase</keyword>
<dbReference type="SMART" id="SM00388">
    <property type="entry name" value="HisKA"/>
    <property type="match status" value="1"/>
</dbReference>
<dbReference type="CDD" id="cd17546">
    <property type="entry name" value="REC_hyHK_CKI1_RcsC-like"/>
    <property type="match status" value="1"/>
</dbReference>
<evidence type="ECO:0000256" key="4">
    <source>
        <dbReference type="ARBA" id="ARBA00012438"/>
    </source>
</evidence>
<dbReference type="InterPro" id="IPR003661">
    <property type="entry name" value="HisK_dim/P_dom"/>
</dbReference>
<evidence type="ECO:0000259" key="15">
    <source>
        <dbReference type="PROSITE" id="PS50109"/>
    </source>
</evidence>
<organism evidence="17 18">
    <name type="scientific">Flavobacterium amnicola</name>
    <dbReference type="NCBI Taxonomy" id="2506422"/>
    <lineage>
        <taxon>Bacteria</taxon>
        <taxon>Pseudomonadati</taxon>
        <taxon>Bacteroidota</taxon>
        <taxon>Flavobacteriia</taxon>
        <taxon>Flavobacteriales</taxon>
        <taxon>Flavobacteriaceae</taxon>
        <taxon>Flavobacterium</taxon>
    </lineage>
</organism>
<evidence type="ECO:0000256" key="1">
    <source>
        <dbReference type="ARBA" id="ARBA00000085"/>
    </source>
</evidence>
<evidence type="ECO:0000256" key="11">
    <source>
        <dbReference type="ARBA" id="ARBA00023012"/>
    </source>
</evidence>
<dbReference type="Proteomes" id="UP000290283">
    <property type="component" value="Unassembled WGS sequence"/>
</dbReference>
<name>A0A4V1N1P3_9FLAO</name>
<dbReference type="OrthoDB" id="9811889at2"/>
<feature type="domain" description="Histidine kinase" evidence="15">
    <location>
        <begin position="332"/>
        <end position="553"/>
    </location>
</feature>